<dbReference type="PANTHER" id="PTHR46585">
    <property type="entry name" value="INTEGRASE CORE DOMAIN CONTAINING PROTEIN"/>
    <property type="match status" value="1"/>
</dbReference>
<accession>A0A6S7J810</accession>
<dbReference type="PANTHER" id="PTHR46585:SF1">
    <property type="entry name" value="CHROMO DOMAIN-CONTAINING PROTEIN"/>
    <property type="match status" value="1"/>
</dbReference>
<organism evidence="1 2">
    <name type="scientific">Paramuricea clavata</name>
    <name type="common">Red gorgonian</name>
    <name type="synonym">Violescent sea-whip</name>
    <dbReference type="NCBI Taxonomy" id="317549"/>
    <lineage>
        <taxon>Eukaryota</taxon>
        <taxon>Metazoa</taxon>
        <taxon>Cnidaria</taxon>
        <taxon>Anthozoa</taxon>
        <taxon>Octocorallia</taxon>
        <taxon>Malacalcyonacea</taxon>
        <taxon>Plexauridae</taxon>
        <taxon>Paramuricea</taxon>
    </lineage>
</organism>
<dbReference type="InterPro" id="IPR036397">
    <property type="entry name" value="RNaseH_sf"/>
</dbReference>
<reference evidence="1" key="1">
    <citation type="submission" date="2020-04" db="EMBL/GenBank/DDBJ databases">
        <authorList>
            <person name="Alioto T."/>
            <person name="Alioto T."/>
            <person name="Gomez Garrido J."/>
        </authorList>
    </citation>
    <scope>NUCLEOTIDE SEQUENCE</scope>
    <source>
        <strain evidence="1">A484AB</strain>
    </source>
</reference>
<protein>
    <submittedName>
        <fullName evidence="1">Uncharacterized transposon-derived</fullName>
    </submittedName>
</protein>
<dbReference type="Proteomes" id="UP001152795">
    <property type="component" value="Unassembled WGS sequence"/>
</dbReference>
<dbReference type="GO" id="GO:0003676">
    <property type="term" value="F:nucleic acid binding"/>
    <property type="evidence" value="ECO:0007669"/>
    <property type="project" value="InterPro"/>
</dbReference>
<dbReference type="InterPro" id="IPR012337">
    <property type="entry name" value="RNaseH-like_sf"/>
</dbReference>
<comment type="caution">
    <text evidence="1">The sequence shown here is derived from an EMBL/GenBank/DDBJ whole genome shotgun (WGS) entry which is preliminary data.</text>
</comment>
<evidence type="ECO:0000313" key="1">
    <source>
        <dbReference type="EMBL" id="CAB4013371.1"/>
    </source>
</evidence>
<gene>
    <name evidence="1" type="ORF">PACLA_8A015430</name>
</gene>
<dbReference type="OrthoDB" id="6343797at2759"/>
<name>A0A6S7J810_PARCT</name>
<dbReference type="AlphaFoldDB" id="A0A6S7J810"/>
<proteinExistence type="predicted"/>
<keyword evidence="2" id="KW-1185">Reference proteome</keyword>
<evidence type="ECO:0000313" key="2">
    <source>
        <dbReference type="Proteomes" id="UP001152795"/>
    </source>
</evidence>
<dbReference type="SUPFAM" id="SSF53098">
    <property type="entry name" value="Ribonuclease H-like"/>
    <property type="match status" value="1"/>
</dbReference>
<dbReference type="Gene3D" id="3.30.420.10">
    <property type="entry name" value="Ribonuclease H-like superfamily/Ribonuclease H"/>
    <property type="match status" value="1"/>
</dbReference>
<dbReference type="EMBL" id="CACRXK020007860">
    <property type="protein sequence ID" value="CAB4013371.1"/>
    <property type="molecule type" value="Genomic_DNA"/>
</dbReference>
<sequence>MGLPLDLALRELYFNVNGGYISMEKLYRDAIEEGVEGVTRKNVKEWLQTQQTYIVHKPIRKHFKTQRTDVDGLAQQIQMDLVDMQAYSHANKGNKWILTVIEILSRYAFAVPAYRKGAKDMAVLDDHNIHHFSTRLTGKKAAIVERFNRTLKTRMWKYFTERGFTEKKKKWIDVLPDFVNSYNHSKHRTIGMKPADVNEHNKDEVWTKIYGYPLSHFPKPKFKVGDKVHAIPKQGTFDKGYTQNFKDEVYEVTEVFRGDPNMYKLINPDDDDDKDALGRYYEHELSLDLS</sequence>